<proteinExistence type="predicted"/>
<dbReference type="GO" id="GO:0032259">
    <property type="term" value="P:methylation"/>
    <property type="evidence" value="ECO:0007669"/>
    <property type="project" value="UniProtKB-KW"/>
</dbReference>
<dbReference type="RefSeq" id="WP_135669646.1">
    <property type="nucleotide sequence ID" value="NZ_RQGN01000013.1"/>
</dbReference>
<name>A0A5F2BSD4_9LEPT</name>
<dbReference type="PANTHER" id="PTHR43861:SF6">
    <property type="entry name" value="METHYLTRANSFERASE TYPE 11"/>
    <property type="match status" value="1"/>
</dbReference>
<dbReference type="OrthoDB" id="9810247at2"/>
<dbReference type="EMBL" id="RQGN01000013">
    <property type="protein sequence ID" value="TGM08901.1"/>
    <property type="molecule type" value="Genomic_DNA"/>
</dbReference>
<dbReference type="Pfam" id="PF13489">
    <property type="entry name" value="Methyltransf_23"/>
    <property type="match status" value="1"/>
</dbReference>
<dbReference type="CDD" id="cd02440">
    <property type="entry name" value="AdoMet_MTases"/>
    <property type="match status" value="1"/>
</dbReference>
<dbReference type="Gene3D" id="3.40.50.150">
    <property type="entry name" value="Vaccinia Virus protein VP39"/>
    <property type="match status" value="1"/>
</dbReference>
<keyword evidence="1" id="KW-0808">Transferase</keyword>
<protein>
    <submittedName>
        <fullName evidence="1">Methyltransferase domain-containing protein</fullName>
    </submittedName>
</protein>
<dbReference type="AlphaFoldDB" id="A0A5F2BSD4"/>
<dbReference type="GO" id="GO:0008168">
    <property type="term" value="F:methyltransferase activity"/>
    <property type="evidence" value="ECO:0007669"/>
    <property type="project" value="UniProtKB-KW"/>
</dbReference>
<gene>
    <name evidence="1" type="ORF">EHQ76_02810</name>
</gene>
<dbReference type="InterPro" id="IPR029063">
    <property type="entry name" value="SAM-dependent_MTases_sf"/>
</dbReference>
<reference evidence="1 2" key="1">
    <citation type="journal article" date="2019" name="PLoS Negl. Trop. Dis.">
        <title>Revisiting the worldwide diversity of Leptospira species in the environment.</title>
        <authorList>
            <person name="Vincent A.T."/>
            <person name="Schiettekatte O."/>
            <person name="Bourhy P."/>
            <person name="Veyrier F.J."/>
            <person name="Picardeau M."/>
        </authorList>
    </citation>
    <scope>NUCLEOTIDE SEQUENCE [LARGE SCALE GENOMIC DNA]</scope>
    <source>
        <strain evidence="1 2">201702444</strain>
    </source>
</reference>
<comment type="caution">
    <text evidence="1">The sequence shown here is derived from an EMBL/GenBank/DDBJ whole genome shotgun (WGS) entry which is preliminary data.</text>
</comment>
<evidence type="ECO:0000313" key="2">
    <source>
        <dbReference type="Proteomes" id="UP000298429"/>
    </source>
</evidence>
<sequence>MNRTCYLCSSTQNSTVFVENGIDIVRCASCDHVFSTYEQEEHYEGYWDDDSSYDLGWWDNAHREIYQDFIQEFLTAPSGKILDVGCGLGFFVKRIGNQKPGWEAIGYEISEKAVQFARDKNGLKNVFPGIVQNSGIAKGSLDIITLWDVIEHIPKPHSLLEYLHSLLKPGGILFLQTPNFPIQLFKANLKVALKGMKPDGHYLEAKDHINDYTEKTMKLLAKQTGFKDCKFTILKPIASVSGSGGGGFGSLFKKVYYYATKTLWLFTFKNLNLNNTLFAVLKK</sequence>
<evidence type="ECO:0000313" key="1">
    <source>
        <dbReference type="EMBL" id="TGM08901.1"/>
    </source>
</evidence>
<accession>A0A5F2BSD4</accession>
<dbReference type="Proteomes" id="UP000298429">
    <property type="component" value="Unassembled WGS sequence"/>
</dbReference>
<dbReference type="PANTHER" id="PTHR43861">
    <property type="entry name" value="TRANS-ACONITATE 2-METHYLTRANSFERASE-RELATED"/>
    <property type="match status" value="1"/>
</dbReference>
<keyword evidence="1" id="KW-0489">Methyltransferase</keyword>
<dbReference type="SUPFAM" id="SSF53335">
    <property type="entry name" value="S-adenosyl-L-methionine-dependent methyltransferases"/>
    <property type="match status" value="1"/>
</dbReference>
<organism evidence="1 2">
    <name type="scientific">Leptospira barantonii</name>
    <dbReference type="NCBI Taxonomy" id="2023184"/>
    <lineage>
        <taxon>Bacteria</taxon>
        <taxon>Pseudomonadati</taxon>
        <taxon>Spirochaetota</taxon>
        <taxon>Spirochaetia</taxon>
        <taxon>Leptospirales</taxon>
        <taxon>Leptospiraceae</taxon>
        <taxon>Leptospira</taxon>
    </lineage>
</organism>